<keyword evidence="4" id="KW-1185">Reference proteome</keyword>
<dbReference type="Ensembl" id="ENSNMLT00000003175.1">
    <property type="protein sequence ID" value="ENSNMLP00000002759.1"/>
    <property type="gene ID" value="ENSNMLG00000001990.1"/>
</dbReference>
<evidence type="ECO:0008006" key="5">
    <source>
        <dbReference type="Google" id="ProtNLM"/>
    </source>
</evidence>
<dbReference type="Proteomes" id="UP000694523">
    <property type="component" value="Unplaced"/>
</dbReference>
<dbReference type="GO" id="GO:0005634">
    <property type="term" value="C:nucleus"/>
    <property type="evidence" value="ECO:0007669"/>
    <property type="project" value="TreeGrafter"/>
</dbReference>
<dbReference type="AlphaFoldDB" id="A0A8C6S7H9"/>
<organism evidence="3 4">
    <name type="scientific">Neogobius melanostomus</name>
    <name type="common">round goby</name>
    <dbReference type="NCBI Taxonomy" id="47308"/>
    <lineage>
        <taxon>Eukaryota</taxon>
        <taxon>Metazoa</taxon>
        <taxon>Chordata</taxon>
        <taxon>Craniata</taxon>
        <taxon>Vertebrata</taxon>
        <taxon>Euteleostomi</taxon>
        <taxon>Actinopterygii</taxon>
        <taxon>Neopterygii</taxon>
        <taxon>Teleostei</taxon>
        <taxon>Neoteleostei</taxon>
        <taxon>Acanthomorphata</taxon>
        <taxon>Gobiaria</taxon>
        <taxon>Gobiiformes</taxon>
        <taxon>Gobioidei</taxon>
        <taxon>Gobiidae</taxon>
        <taxon>Benthophilinae</taxon>
        <taxon>Neogobiini</taxon>
        <taxon>Neogobius</taxon>
    </lineage>
</organism>
<comment type="similarity">
    <text evidence="1">Belongs to the BCOR family.</text>
</comment>
<dbReference type="GO" id="GO:0003714">
    <property type="term" value="F:transcription corepressor activity"/>
    <property type="evidence" value="ECO:0007669"/>
    <property type="project" value="TreeGrafter"/>
</dbReference>
<evidence type="ECO:0000256" key="1">
    <source>
        <dbReference type="ARBA" id="ARBA00034703"/>
    </source>
</evidence>
<protein>
    <recommendedName>
        <fullName evidence="5">BCL6 corepressor</fullName>
    </recommendedName>
</protein>
<dbReference type="GO" id="GO:0000122">
    <property type="term" value="P:negative regulation of transcription by RNA polymerase II"/>
    <property type="evidence" value="ECO:0007669"/>
    <property type="project" value="TreeGrafter"/>
</dbReference>
<evidence type="ECO:0000313" key="4">
    <source>
        <dbReference type="Proteomes" id="UP000694523"/>
    </source>
</evidence>
<dbReference type="InterPro" id="IPR047144">
    <property type="entry name" value="BCOR-like"/>
</dbReference>
<accession>A0A8C6S7H9</accession>
<proteinExistence type="inferred from homology"/>
<sequence length="281" mass="30807">SIASDQSSPARPKGSDKSIQAVKRSVPSPEVLSYKRPCLENGHPSGHLYLPQNEAYLNPSLTYTNRYLHYPIPESMALHSLSLTGKGPVYPHPVLLGGNSLYPTHLGPKHPLPYHNIPAGSGGEYLTFNSQEMTHPLMQPRSDKPQNGPIQRAESRKSLAQLLSVVTNSVRMIKTQMKQPSKVSVNVKLCLLHPEKTLSALTLSTQTLILIMSPPHLCTSSPPPSLLTVTTNLSSLAKRIANSSGYVGDRFKCVTTELYADSSKLSREQRALQVRPFQLSL</sequence>
<name>A0A8C6S7H9_9GOBI</name>
<evidence type="ECO:0000256" key="2">
    <source>
        <dbReference type="SAM" id="MobiDB-lite"/>
    </source>
</evidence>
<reference evidence="3" key="1">
    <citation type="submission" date="2025-08" db="UniProtKB">
        <authorList>
            <consortium name="Ensembl"/>
        </authorList>
    </citation>
    <scope>IDENTIFICATION</scope>
</reference>
<evidence type="ECO:0000313" key="3">
    <source>
        <dbReference type="Ensembl" id="ENSNMLP00000002759.1"/>
    </source>
</evidence>
<reference evidence="3" key="2">
    <citation type="submission" date="2025-09" db="UniProtKB">
        <authorList>
            <consortium name="Ensembl"/>
        </authorList>
    </citation>
    <scope>IDENTIFICATION</scope>
</reference>
<dbReference type="PANTHER" id="PTHR24117">
    <property type="entry name" value="AGAP007537-PB"/>
    <property type="match status" value="1"/>
</dbReference>
<dbReference type="PANTHER" id="PTHR24117:SF8">
    <property type="entry name" value="BCL-6 COREPRESSOR"/>
    <property type="match status" value="1"/>
</dbReference>
<feature type="region of interest" description="Disordered" evidence="2">
    <location>
        <begin position="1"/>
        <end position="27"/>
    </location>
</feature>